<dbReference type="SMART" id="SM00396">
    <property type="entry name" value="ZnF_UBR1"/>
    <property type="match status" value="1"/>
</dbReference>
<feature type="compositionally biased region" description="Polar residues" evidence="5">
    <location>
        <begin position="204"/>
        <end position="228"/>
    </location>
</feature>
<evidence type="ECO:0000259" key="6">
    <source>
        <dbReference type="PROSITE" id="PS51157"/>
    </source>
</evidence>
<evidence type="ECO:0000313" key="7">
    <source>
        <dbReference type="EMBL" id="CRK86281.1"/>
    </source>
</evidence>
<feature type="domain" description="UBR-type" evidence="6">
    <location>
        <begin position="37"/>
        <end position="109"/>
    </location>
</feature>
<dbReference type="PANTHER" id="PTHR13513:SF9">
    <property type="entry name" value="E3 UBIQUITIN-PROTEIN LIGASE UBR7-RELATED"/>
    <property type="match status" value="1"/>
</dbReference>
<dbReference type="OrthoDB" id="10262564at2759"/>
<dbReference type="GO" id="GO:0008270">
    <property type="term" value="F:zinc ion binding"/>
    <property type="evidence" value="ECO:0007669"/>
    <property type="project" value="UniProtKB-KW"/>
</dbReference>
<organism evidence="7 8">
    <name type="scientific">Clunio marinus</name>
    <dbReference type="NCBI Taxonomy" id="568069"/>
    <lineage>
        <taxon>Eukaryota</taxon>
        <taxon>Metazoa</taxon>
        <taxon>Ecdysozoa</taxon>
        <taxon>Arthropoda</taxon>
        <taxon>Hexapoda</taxon>
        <taxon>Insecta</taxon>
        <taxon>Pterygota</taxon>
        <taxon>Neoptera</taxon>
        <taxon>Endopterygota</taxon>
        <taxon>Diptera</taxon>
        <taxon>Nematocera</taxon>
        <taxon>Chironomoidea</taxon>
        <taxon>Chironomidae</taxon>
        <taxon>Clunio</taxon>
    </lineage>
</organism>
<evidence type="ECO:0000313" key="8">
    <source>
        <dbReference type="Proteomes" id="UP000183832"/>
    </source>
</evidence>
<keyword evidence="3" id="KW-0862">Zinc</keyword>
<keyword evidence="1" id="KW-0479">Metal-binding</keyword>
<protein>
    <submittedName>
        <fullName evidence="7">CLUMA_CG000106, isoform A</fullName>
    </submittedName>
</protein>
<dbReference type="Pfam" id="PF02207">
    <property type="entry name" value="zf-UBR"/>
    <property type="match status" value="1"/>
</dbReference>
<feature type="region of interest" description="Disordered" evidence="5">
    <location>
        <begin position="204"/>
        <end position="241"/>
    </location>
</feature>
<dbReference type="SUPFAM" id="SSF57903">
    <property type="entry name" value="FYVE/PHD zinc finger"/>
    <property type="match status" value="1"/>
</dbReference>
<dbReference type="InterPro" id="IPR040204">
    <property type="entry name" value="UBR7"/>
</dbReference>
<keyword evidence="2" id="KW-0863">Zinc-finger</keyword>
<dbReference type="CDD" id="cd15542">
    <property type="entry name" value="PHD_UBR7"/>
    <property type="match status" value="1"/>
</dbReference>
<dbReference type="InterPro" id="IPR011011">
    <property type="entry name" value="Znf_FYVE_PHD"/>
</dbReference>
<dbReference type="InterPro" id="IPR013083">
    <property type="entry name" value="Znf_RING/FYVE/PHD"/>
</dbReference>
<dbReference type="InterPro" id="IPR047506">
    <property type="entry name" value="UBR7-like_UBR-box"/>
</dbReference>
<evidence type="ECO:0000256" key="1">
    <source>
        <dbReference type="ARBA" id="ARBA00022723"/>
    </source>
</evidence>
<dbReference type="Proteomes" id="UP000183832">
    <property type="component" value="Unassembled WGS sequence"/>
</dbReference>
<evidence type="ECO:0000256" key="3">
    <source>
        <dbReference type="ARBA" id="ARBA00022833"/>
    </source>
</evidence>
<accession>A0A1J1HJ28</accession>
<dbReference type="CDD" id="cd19677">
    <property type="entry name" value="UBR-box_UBR7"/>
    <property type="match status" value="1"/>
</dbReference>
<sequence>MESSSDNTDVVTMIDLLNDEKELSDQAYAVFAGSDEKNCNGFKQRQALYSCLTCASDVKEDSSKAIGICLACSLNCHDKHELVELYTKRNFHCDCGMKDGSVTCHLDPTKTKNGAHGNSNNKYNQNFSGIYCKCKRPYPDPESSSSDEMIQCVICEDWFHSLHLELAGQIPPAAESYSEMICEECMKQNDFLYDYSEFTVTATNDPSSDADTNASKEQAATKPSTSSNTEKKEDDESFDKSVVTKRMKLSDDICHRPKNKENTKSSLTHGSAAFWKGPWREKLCKCEKCLKIYESLNISFLTDMRDTTHFYEEKAKEKEQPASAMSSMEAALSSLPRVQQIDAISSYNNMKEKLFEFLQTFVVNNQIVQEEDIHRFFRNMTESKDNQLPGTPQHFCR</sequence>
<gene>
    <name evidence="7" type="ORF">CLUMA_CG000106</name>
</gene>
<dbReference type="GO" id="GO:0061630">
    <property type="term" value="F:ubiquitin protein ligase activity"/>
    <property type="evidence" value="ECO:0007669"/>
    <property type="project" value="InterPro"/>
</dbReference>
<dbReference type="EMBL" id="CVRI01000001">
    <property type="protein sequence ID" value="CRK86281.1"/>
    <property type="molecule type" value="Genomic_DNA"/>
</dbReference>
<dbReference type="STRING" id="568069.A0A1J1HJ28"/>
<feature type="zinc finger region" description="UBR-type" evidence="4">
    <location>
        <begin position="37"/>
        <end position="109"/>
    </location>
</feature>
<keyword evidence="8" id="KW-1185">Reference proteome</keyword>
<name>A0A1J1HJ28_9DIPT</name>
<proteinExistence type="predicted"/>
<evidence type="ECO:0000256" key="4">
    <source>
        <dbReference type="PROSITE-ProRule" id="PRU00508"/>
    </source>
</evidence>
<dbReference type="AlphaFoldDB" id="A0A1J1HJ28"/>
<dbReference type="InterPro" id="IPR003126">
    <property type="entry name" value="Znf_UBR"/>
</dbReference>
<dbReference type="GO" id="GO:0005737">
    <property type="term" value="C:cytoplasm"/>
    <property type="evidence" value="ECO:0007669"/>
    <property type="project" value="TreeGrafter"/>
</dbReference>
<dbReference type="PANTHER" id="PTHR13513">
    <property type="entry name" value="E3 UBIQUITIN-PROTEIN LIGASE UBR7"/>
    <property type="match status" value="1"/>
</dbReference>
<dbReference type="PROSITE" id="PS51157">
    <property type="entry name" value="ZF_UBR"/>
    <property type="match status" value="1"/>
</dbReference>
<dbReference type="Gene3D" id="3.30.40.10">
    <property type="entry name" value="Zinc/RING finger domain, C3HC4 (zinc finger)"/>
    <property type="match status" value="1"/>
</dbReference>
<evidence type="ECO:0000256" key="5">
    <source>
        <dbReference type="SAM" id="MobiDB-lite"/>
    </source>
</evidence>
<reference evidence="7 8" key="1">
    <citation type="submission" date="2015-04" db="EMBL/GenBank/DDBJ databases">
        <authorList>
            <person name="Syromyatnikov M.Y."/>
            <person name="Popov V.N."/>
        </authorList>
    </citation>
    <scope>NUCLEOTIDE SEQUENCE [LARGE SCALE GENOMIC DNA]</scope>
</reference>
<evidence type="ECO:0000256" key="2">
    <source>
        <dbReference type="ARBA" id="ARBA00022771"/>
    </source>
</evidence>